<dbReference type="STRING" id="1798410.A3H63_01475"/>
<dbReference type="GO" id="GO:0005886">
    <property type="term" value="C:plasma membrane"/>
    <property type="evidence" value="ECO:0007669"/>
    <property type="project" value="TreeGrafter"/>
</dbReference>
<name>A0A1G1ZUD3_9BACT</name>
<keyword evidence="2" id="KW-0547">Nucleotide-binding</keyword>
<dbReference type="PANTHER" id="PTHR30258">
    <property type="entry name" value="TYPE II SECRETION SYSTEM PROTEIN GSPE-RELATED"/>
    <property type="match status" value="1"/>
</dbReference>
<dbReference type="CDD" id="cd01129">
    <property type="entry name" value="PulE-GspE-like"/>
    <property type="match status" value="1"/>
</dbReference>
<dbReference type="AlphaFoldDB" id="A0A1G1ZUD3"/>
<dbReference type="SUPFAM" id="SSF52540">
    <property type="entry name" value="P-loop containing nucleoside triphosphate hydrolases"/>
    <property type="match status" value="1"/>
</dbReference>
<comment type="similarity">
    <text evidence="1">Belongs to the GSP E family.</text>
</comment>
<keyword evidence="3" id="KW-0067">ATP-binding</keyword>
<evidence type="ECO:0000256" key="3">
    <source>
        <dbReference type="ARBA" id="ARBA00022840"/>
    </source>
</evidence>
<dbReference type="Gene3D" id="3.30.450.90">
    <property type="match status" value="1"/>
</dbReference>
<dbReference type="Gene3D" id="3.30.300.160">
    <property type="entry name" value="Type II secretion system, protein E, N-terminal domain"/>
    <property type="match status" value="1"/>
</dbReference>
<evidence type="ECO:0000256" key="1">
    <source>
        <dbReference type="ARBA" id="ARBA00006611"/>
    </source>
</evidence>
<dbReference type="InterPro" id="IPR037257">
    <property type="entry name" value="T2SS_E_N_sf"/>
</dbReference>
<protein>
    <recommendedName>
        <fullName evidence="4">AAA+ ATPase domain-containing protein</fullName>
    </recommendedName>
</protein>
<dbReference type="InterPro" id="IPR001482">
    <property type="entry name" value="T2SS/T4SS_dom"/>
</dbReference>
<dbReference type="Pfam" id="PF00437">
    <property type="entry name" value="T2SSE"/>
    <property type="match status" value="1"/>
</dbReference>
<accession>A0A1G1ZUD3</accession>
<reference evidence="5 6" key="1">
    <citation type="journal article" date="2016" name="Nat. Commun.">
        <title>Thousands of microbial genomes shed light on interconnected biogeochemical processes in an aquifer system.</title>
        <authorList>
            <person name="Anantharaman K."/>
            <person name="Brown C.T."/>
            <person name="Hug L.A."/>
            <person name="Sharon I."/>
            <person name="Castelle C.J."/>
            <person name="Probst A.J."/>
            <person name="Thomas B.C."/>
            <person name="Singh A."/>
            <person name="Wilkins M.J."/>
            <person name="Karaoz U."/>
            <person name="Brodie E.L."/>
            <person name="Williams K.H."/>
            <person name="Hubbard S.S."/>
            <person name="Banfield J.F."/>
        </authorList>
    </citation>
    <scope>NUCLEOTIDE SEQUENCE [LARGE SCALE GENOMIC DNA]</scope>
</reference>
<dbReference type="Gene3D" id="3.40.50.300">
    <property type="entry name" value="P-loop containing nucleotide triphosphate hydrolases"/>
    <property type="match status" value="1"/>
</dbReference>
<proteinExistence type="inferred from homology"/>
<comment type="caution">
    <text evidence="5">The sequence shown here is derived from an EMBL/GenBank/DDBJ whole genome shotgun (WGS) entry which is preliminary data.</text>
</comment>
<evidence type="ECO:0000313" key="5">
    <source>
        <dbReference type="EMBL" id="OGY67746.1"/>
    </source>
</evidence>
<evidence type="ECO:0000259" key="4">
    <source>
        <dbReference type="SMART" id="SM00382"/>
    </source>
</evidence>
<sequence>MQIPNEKLKESLVKDGLIAPQVFDELAAESSRMKHDVAETLISRGIITQEYLTEVLGSYFGVQKAGLSGRAIDEQVLHLLPEELSREKRAVVFQRESDGLLGVAMQDPSDLETVEFLKRYLKSDIKVYVATADDLNVGLSLYTRGGTEDFRKLIEENVATSLRSRVAGEREASQDLPIIAIVDNLIAYAMSLRASDIHLEILEDVVLVRYRIDGVLHEILRLPKEVHPSIVARLKLLAALKLDEHSRPQDGRFRQTFGRDYIDIRVAIVPTFYGEKIEMRLLAATQRPLSFEELGMLEDTVKIINENIHKTFGMILISGPTGSGKSTTLYSIVSVLNRPEVNIVTIEDPIEYNIKYVNQTQINPAAGITFASALRAFLRQDPNIILVGEIRDEETAEVAVNAALTGHVLLSTVHTNDAPTVVPRLMDMKVPPFLVAAVINVVLAQRLVGRVCNVCIESYKPDVTLLELLKQQVKELGIEDRYAAPKMLYRGKGCASCGNTGFKGRIGIFEAINFDDEIRHLVISPEFSLEALQKLVRKKGTVTMFEDGLRKSMQGMTAIDEVLRVIRE</sequence>
<dbReference type="Pfam" id="PF05157">
    <property type="entry name" value="MshEN"/>
    <property type="match status" value="1"/>
</dbReference>
<dbReference type="EMBL" id="MHJM01000019">
    <property type="protein sequence ID" value="OGY67746.1"/>
    <property type="molecule type" value="Genomic_DNA"/>
</dbReference>
<dbReference type="GO" id="GO:0005524">
    <property type="term" value="F:ATP binding"/>
    <property type="evidence" value="ECO:0007669"/>
    <property type="project" value="UniProtKB-KW"/>
</dbReference>
<dbReference type="Proteomes" id="UP000176284">
    <property type="component" value="Unassembled WGS sequence"/>
</dbReference>
<evidence type="ECO:0000256" key="2">
    <source>
        <dbReference type="ARBA" id="ARBA00022741"/>
    </source>
</evidence>
<organism evidence="5 6">
    <name type="scientific">Candidatus Harrisonbacteria bacterium RIFCSPLOWO2_02_FULL_45_10c</name>
    <dbReference type="NCBI Taxonomy" id="1798410"/>
    <lineage>
        <taxon>Bacteria</taxon>
        <taxon>Candidatus Harrisoniibacteriota</taxon>
    </lineage>
</organism>
<dbReference type="GO" id="GO:0016887">
    <property type="term" value="F:ATP hydrolysis activity"/>
    <property type="evidence" value="ECO:0007669"/>
    <property type="project" value="TreeGrafter"/>
</dbReference>
<dbReference type="SUPFAM" id="SSF160246">
    <property type="entry name" value="EspE N-terminal domain-like"/>
    <property type="match status" value="1"/>
</dbReference>
<dbReference type="PANTHER" id="PTHR30258:SF1">
    <property type="entry name" value="PROTEIN TRANSPORT PROTEIN HOFB HOMOLOG"/>
    <property type="match status" value="1"/>
</dbReference>
<feature type="domain" description="AAA+ ATPase" evidence="4">
    <location>
        <begin position="311"/>
        <end position="432"/>
    </location>
</feature>
<dbReference type="InterPro" id="IPR003593">
    <property type="entry name" value="AAA+_ATPase"/>
</dbReference>
<evidence type="ECO:0000313" key="6">
    <source>
        <dbReference type="Proteomes" id="UP000176284"/>
    </source>
</evidence>
<dbReference type="SMART" id="SM00382">
    <property type="entry name" value="AAA"/>
    <property type="match status" value="1"/>
</dbReference>
<dbReference type="InterPro" id="IPR027417">
    <property type="entry name" value="P-loop_NTPase"/>
</dbReference>
<gene>
    <name evidence="5" type="ORF">A3H63_01475</name>
</gene>
<dbReference type="InterPro" id="IPR007831">
    <property type="entry name" value="T2SS_GspE_N"/>
</dbReference>